<gene>
    <name evidence="2" type="ORF">PHYPSEUDO_002546</name>
</gene>
<sequence length="195" mass="21337">MRSCYSNEDHGEPSDAIVHKSPHPDIAIPDITMWQVAEKQAKINADTPAFRLSLLSLWLAFDEDALGTESCTSSTLLYLLLMLGDAQSVSDVDRQGAAHSVPCKHPRQQSFTNMARRIIFRRNCVVPRRAPLGLDVGDDAPLGGDVGEGAQAQICDSLGSYRRGEPFSEIRTPAQQCDLQYQHGELCSADEQGPV</sequence>
<evidence type="ECO:0000313" key="2">
    <source>
        <dbReference type="EMBL" id="KAG7384494.1"/>
    </source>
</evidence>
<dbReference type="AlphaFoldDB" id="A0A8T1VY28"/>
<accession>A0A8T1VY28</accession>
<dbReference type="Proteomes" id="UP000694044">
    <property type="component" value="Unassembled WGS sequence"/>
</dbReference>
<evidence type="ECO:0000256" key="1">
    <source>
        <dbReference type="SAM" id="MobiDB-lite"/>
    </source>
</evidence>
<feature type="region of interest" description="Disordered" evidence="1">
    <location>
        <begin position="1"/>
        <end position="22"/>
    </location>
</feature>
<evidence type="ECO:0000313" key="3">
    <source>
        <dbReference type="Proteomes" id="UP000694044"/>
    </source>
</evidence>
<reference evidence="2" key="1">
    <citation type="submission" date="2021-02" db="EMBL/GenBank/DDBJ databases">
        <authorList>
            <person name="Palmer J.M."/>
        </authorList>
    </citation>
    <scope>NUCLEOTIDE SEQUENCE</scope>
    <source>
        <strain evidence="2">SCRP734</strain>
    </source>
</reference>
<proteinExistence type="predicted"/>
<name>A0A8T1VY28_9STRA</name>
<protein>
    <submittedName>
        <fullName evidence="2">Uncharacterized protein</fullName>
    </submittedName>
</protein>
<organism evidence="2 3">
    <name type="scientific">Phytophthora pseudosyringae</name>
    <dbReference type="NCBI Taxonomy" id="221518"/>
    <lineage>
        <taxon>Eukaryota</taxon>
        <taxon>Sar</taxon>
        <taxon>Stramenopiles</taxon>
        <taxon>Oomycota</taxon>
        <taxon>Peronosporomycetes</taxon>
        <taxon>Peronosporales</taxon>
        <taxon>Peronosporaceae</taxon>
        <taxon>Phytophthora</taxon>
    </lineage>
</organism>
<dbReference type="EMBL" id="JAGDFM010000146">
    <property type="protein sequence ID" value="KAG7384494.1"/>
    <property type="molecule type" value="Genomic_DNA"/>
</dbReference>
<comment type="caution">
    <text evidence="2">The sequence shown here is derived from an EMBL/GenBank/DDBJ whole genome shotgun (WGS) entry which is preliminary data.</text>
</comment>
<keyword evidence="3" id="KW-1185">Reference proteome</keyword>